<dbReference type="InterPro" id="IPR037066">
    <property type="entry name" value="Plug_dom_sf"/>
</dbReference>
<evidence type="ECO:0000256" key="4">
    <source>
        <dbReference type="ARBA" id="ARBA00022692"/>
    </source>
</evidence>
<dbReference type="Gene3D" id="2.40.170.20">
    <property type="entry name" value="TonB-dependent receptor, beta-barrel domain"/>
    <property type="match status" value="1"/>
</dbReference>
<dbReference type="InterPro" id="IPR023997">
    <property type="entry name" value="TonB-dep_OMP_SusC/RagA_CS"/>
</dbReference>
<protein>
    <recommendedName>
        <fullName evidence="12">Secretin/TonB short N-terminal domain-containing protein</fullName>
    </recommendedName>
</protein>
<dbReference type="PATRIC" id="fig|1346330.5.peg.3708"/>
<dbReference type="SUPFAM" id="SSF49464">
    <property type="entry name" value="Carboxypeptidase regulatory domain-like"/>
    <property type="match status" value="1"/>
</dbReference>
<dbReference type="Pfam" id="PF07660">
    <property type="entry name" value="STN"/>
    <property type="match status" value="1"/>
</dbReference>
<evidence type="ECO:0000256" key="5">
    <source>
        <dbReference type="ARBA" id="ARBA00023136"/>
    </source>
</evidence>
<dbReference type="InterPro" id="IPR012910">
    <property type="entry name" value="Plug_dom"/>
</dbReference>
<feature type="domain" description="Secretin/TonB short N-terminal" evidence="8">
    <location>
        <begin position="34"/>
        <end position="83"/>
    </location>
</feature>
<evidence type="ECO:0000256" key="6">
    <source>
        <dbReference type="ARBA" id="ARBA00023237"/>
    </source>
</evidence>
<dbReference type="PROSITE" id="PS52016">
    <property type="entry name" value="TONB_DEPENDENT_REC_3"/>
    <property type="match status" value="1"/>
</dbReference>
<dbReference type="InterPro" id="IPR023996">
    <property type="entry name" value="TonB-dep_OMP_SusC/RagA"/>
</dbReference>
<evidence type="ECO:0000259" key="9">
    <source>
        <dbReference type="Pfam" id="PF07715"/>
    </source>
</evidence>
<keyword evidence="2 7" id="KW-0813">Transport</keyword>
<evidence type="ECO:0000256" key="2">
    <source>
        <dbReference type="ARBA" id="ARBA00022448"/>
    </source>
</evidence>
<dbReference type="InterPro" id="IPR036942">
    <property type="entry name" value="Beta-barrel_TonB_sf"/>
</dbReference>
<dbReference type="Gene3D" id="2.60.40.1120">
    <property type="entry name" value="Carboxypeptidase-like, regulatory domain"/>
    <property type="match status" value="1"/>
</dbReference>
<reference evidence="10 11" key="1">
    <citation type="journal article" date="2013" name="Genome Announc.">
        <title>The Draft Genome Sequence of Sphingomonas paucimobilis Strain HER1398 (Proteobacteria), Host to the Giant PAU Phage, Indicates That It Is a Member of the Genus Sphingobacterium (Bacteroidetes).</title>
        <authorList>
            <person name="White R.A.III."/>
            <person name="Suttle C.A."/>
        </authorList>
    </citation>
    <scope>NUCLEOTIDE SEQUENCE [LARGE SCALE GENOMIC DNA]</scope>
    <source>
        <strain evidence="10 11">HER1398</strain>
    </source>
</reference>
<dbReference type="Pfam" id="PF13715">
    <property type="entry name" value="CarbopepD_reg_2"/>
    <property type="match status" value="1"/>
</dbReference>
<evidence type="ECO:0000313" key="11">
    <source>
        <dbReference type="Proteomes" id="UP000016584"/>
    </source>
</evidence>
<accession>U2IYF5</accession>
<dbReference type="Gene3D" id="3.55.50.30">
    <property type="match status" value="1"/>
</dbReference>
<dbReference type="Gene3D" id="2.170.130.10">
    <property type="entry name" value="TonB-dependent receptor, plug domain"/>
    <property type="match status" value="1"/>
</dbReference>
<keyword evidence="11" id="KW-1185">Reference proteome</keyword>
<dbReference type="Proteomes" id="UP000016584">
    <property type="component" value="Unassembled WGS sequence"/>
</dbReference>
<evidence type="ECO:0000256" key="1">
    <source>
        <dbReference type="ARBA" id="ARBA00004571"/>
    </source>
</evidence>
<evidence type="ECO:0008006" key="12">
    <source>
        <dbReference type="Google" id="ProtNLM"/>
    </source>
</evidence>
<dbReference type="eggNOG" id="COG1629">
    <property type="taxonomic scope" value="Bacteria"/>
</dbReference>
<evidence type="ECO:0000313" key="10">
    <source>
        <dbReference type="EMBL" id="ERJ57739.1"/>
    </source>
</evidence>
<sequence>MQWSADVFAQRISIDVKNARLKQILKQIQRQTNYDFMYNTEQLRAFEPVTVKFTDVQVEEVLDYCLKSQGLYYEIKNNIVVIRSGLEEQAIGRREGIRGRVLDEKEGPFKGASIRVKNKPHIVTTSDEKGEFYLPDAVENQQLVISCIGYETKEIKATYDKGRMTVLILPKNIAMDEVVTTGIFKKALASFTGASVTITGDELQMAGTRNLVSSIRNIDPSFNLIENNRYGSNPNSFPEIQIRGNSNIPNVDELQSDARINLNTPLIILDGFETNLQKLLEINENEVELITLLKDASATAIYGSRGANGVVVITTKSPREGKLRITYRADMNVEIPDVSSYKLLNAADKLELEKRVGYYDESESTSLQRYYSFIRNEVNSGVNTDWVSLPLRNGIGQRHNLRLDGGSPEFRYVLSAQYNDVQGGMKGSSKKIINSTMGLSYIYDHIKFKNNLMVTQNLQANSPYGAFHQYVRMNPYWVPYDDKGKALKVLGDPGNLDYLRFWGDNLPTNPLYNATLNTFDTGETFELTNNTSVEWNVHRNLLLRAQLGLTRTTQQTDRFRPAEHTAFARYSAKDIARKGDYRFSTGKGFRYDASLNLSYNKVFNQDHMLFAGVDYNIRQNKRLYYEILAEGFNNPDLDFLPAALQYAKDGKPNGSEMLSRAVGFTGNLSYSYADRYFSDASLRMDGASQFGAENQFAPFWSVGAGWNLHKETLFTLPEAINRLKIRMSTGVTGSQNFRAYQSISTYKYYTDDRYFNWTGSYMMGLGNEELRWQQNYKNNIGIELEMFEGYFSMMADVYKETSRDMVSSVMLPPSNGFGSYIDNIGKMENKGMELIATAYLWKRPEEGIAWSVTATAVRNKNKVLKTSKALKEAQEVIKNATGNPEALLFVEGYSSNTIWAVPSLGIDPSSGEEFFIGKDGKPTSVWNGRDVVAVGGTDPTFFGNFSTMLRYKSFTFNAFFGYRFGGQQYNATLGERIEVMDYRFNMDARVYDSRWTKPGDQVAFKSTCSCSPTYKTSRFVQNERTLSLQNISLRYDVGQRDFLRRYGVQDLIVTANMSDVFYLSTIKRERGTNYPFTRYFGLNFSVTF</sequence>
<keyword evidence="3 7" id="KW-1134">Transmembrane beta strand</keyword>
<evidence type="ECO:0000259" key="8">
    <source>
        <dbReference type="Pfam" id="PF07660"/>
    </source>
</evidence>
<keyword evidence="4 7" id="KW-0812">Transmembrane</keyword>
<comment type="caution">
    <text evidence="10">The sequence shown here is derived from an EMBL/GenBank/DDBJ whole genome shotgun (WGS) entry which is preliminary data.</text>
</comment>
<dbReference type="NCBIfam" id="TIGR04057">
    <property type="entry name" value="SusC_RagA_signa"/>
    <property type="match status" value="1"/>
</dbReference>
<dbReference type="InterPro" id="IPR008969">
    <property type="entry name" value="CarboxyPept-like_regulatory"/>
</dbReference>
<feature type="domain" description="TonB-dependent receptor plug" evidence="9">
    <location>
        <begin position="193"/>
        <end position="310"/>
    </location>
</feature>
<dbReference type="EMBL" id="ATDL01000021">
    <property type="protein sequence ID" value="ERJ57739.1"/>
    <property type="molecule type" value="Genomic_DNA"/>
</dbReference>
<keyword evidence="6 7" id="KW-0998">Cell outer membrane</keyword>
<proteinExistence type="inferred from homology"/>
<keyword evidence="5 7" id="KW-0472">Membrane</keyword>
<gene>
    <name evidence="10" type="ORF">M472_03065</name>
</gene>
<dbReference type="InterPro" id="IPR011662">
    <property type="entry name" value="Secretin/TonB_short_N"/>
</dbReference>
<organism evidence="10 11">
    <name type="scientific">Sphingobacterium paucimobilis HER1398</name>
    <dbReference type="NCBI Taxonomy" id="1346330"/>
    <lineage>
        <taxon>Bacteria</taxon>
        <taxon>Pseudomonadati</taxon>
        <taxon>Bacteroidota</taxon>
        <taxon>Sphingobacteriia</taxon>
        <taxon>Sphingobacteriales</taxon>
        <taxon>Sphingobacteriaceae</taxon>
        <taxon>Sphingobacterium</taxon>
    </lineage>
</organism>
<dbReference type="InterPro" id="IPR039426">
    <property type="entry name" value="TonB-dep_rcpt-like"/>
</dbReference>
<evidence type="ECO:0000256" key="3">
    <source>
        <dbReference type="ARBA" id="ARBA00022452"/>
    </source>
</evidence>
<dbReference type="AlphaFoldDB" id="U2IYF5"/>
<dbReference type="STRING" id="1346330.M472_03065"/>
<dbReference type="Pfam" id="PF07715">
    <property type="entry name" value="Plug"/>
    <property type="match status" value="1"/>
</dbReference>
<evidence type="ECO:0000256" key="7">
    <source>
        <dbReference type="PROSITE-ProRule" id="PRU01360"/>
    </source>
</evidence>
<dbReference type="GO" id="GO:0009279">
    <property type="term" value="C:cell outer membrane"/>
    <property type="evidence" value="ECO:0007669"/>
    <property type="project" value="UniProtKB-SubCell"/>
</dbReference>
<dbReference type="SUPFAM" id="SSF56935">
    <property type="entry name" value="Porins"/>
    <property type="match status" value="1"/>
</dbReference>
<comment type="similarity">
    <text evidence="7">Belongs to the TonB-dependent receptor family.</text>
</comment>
<name>U2IYF5_9SPHI</name>
<comment type="subcellular location">
    <subcellularLocation>
        <location evidence="1 7">Cell outer membrane</location>
        <topology evidence="1 7">Multi-pass membrane protein</topology>
    </subcellularLocation>
</comment>
<dbReference type="NCBIfam" id="TIGR04056">
    <property type="entry name" value="OMP_RagA_SusC"/>
    <property type="match status" value="1"/>
</dbReference>